<dbReference type="Proteomes" id="UP000654482">
    <property type="component" value="Unassembled WGS sequence"/>
</dbReference>
<sequence>MSQDITREQLIAAFEENDDVKSWWESSANLPNNVPMVELLMRTLFAATKAQAEMNQGLSVGAQIKSYISPAFQSVSVNAVTGQTTFDATFSIVGRVTSDFSNSKAVNG</sequence>
<evidence type="ECO:0000313" key="1">
    <source>
        <dbReference type="EMBL" id="MBE9119071.1"/>
    </source>
</evidence>
<accession>A0A8J7E1T2</accession>
<evidence type="ECO:0000313" key="2">
    <source>
        <dbReference type="Proteomes" id="UP000654482"/>
    </source>
</evidence>
<organism evidence="1 2">
    <name type="scientific">Lusitaniella coriacea LEGE 07157</name>
    <dbReference type="NCBI Taxonomy" id="945747"/>
    <lineage>
        <taxon>Bacteria</taxon>
        <taxon>Bacillati</taxon>
        <taxon>Cyanobacteriota</taxon>
        <taxon>Cyanophyceae</taxon>
        <taxon>Spirulinales</taxon>
        <taxon>Lusitaniellaceae</taxon>
        <taxon>Lusitaniella</taxon>
    </lineage>
</organism>
<proteinExistence type="predicted"/>
<protein>
    <submittedName>
        <fullName evidence="1">Uncharacterized protein</fullName>
    </submittedName>
</protein>
<dbReference type="AlphaFoldDB" id="A0A8J7E1T2"/>
<comment type="caution">
    <text evidence="1">The sequence shown here is derived from an EMBL/GenBank/DDBJ whole genome shotgun (WGS) entry which is preliminary data.</text>
</comment>
<dbReference type="EMBL" id="JADEWZ010000077">
    <property type="protein sequence ID" value="MBE9119071.1"/>
    <property type="molecule type" value="Genomic_DNA"/>
</dbReference>
<name>A0A8J7E1T2_9CYAN</name>
<reference evidence="1" key="1">
    <citation type="submission" date="2020-10" db="EMBL/GenBank/DDBJ databases">
        <authorList>
            <person name="Castelo-Branco R."/>
            <person name="Eusebio N."/>
            <person name="Adriana R."/>
            <person name="Vieira A."/>
            <person name="Brugerolle De Fraissinette N."/>
            <person name="Rezende De Castro R."/>
            <person name="Schneider M.P."/>
            <person name="Vasconcelos V."/>
            <person name="Leao P.N."/>
        </authorList>
    </citation>
    <scope>NUCLEOTIDE SEQUENCE</scope>
    <source>
        <strain evidence="1">LEGE 07157</strain>
    </source>
</reference>
<keyword evidence="2" id="KW-1185">Reference proteome</keyword>
<dbReference type="RefSeq" id="WP_194032165.1">
    <property type="nucleotide sequence ID" value="NZ_JADEWZ010000077.1"/>
</dbReference>
<gene>
    <name evidence="1" type="ORF">IQ249_24755</name>
</gene>